<gene>
    <name evidence="2" type="ORF">VZ95_13835</name>
</gene>
<evidence type="ECO:0000313" key="2">
    <source>
        <dbReference type="EMBL" id="KJV09056.1"/>
    </source>
</evidence>
<dbReference type="AlphaFoldDB" id="A0A0F3IQS4"/>
<dbReference type="OrthoDB" id="9790710at2"/>
<dbReference type="InterPro" id="IPR050194">
    <property type="entry name" value="Glycosyltransferase_grp1"/>
</dbReference>
<dbReference type="GO" id="GO:0016758">
    <property type="term" value="F:hexosyltransferase activity"/>
    <property type="evidence" value="ECO:0007669"/>
    <property type="project" value="TreeGrafter"/>
</dbReference>
<comment type="caution">
    <text evidence="2">The sequence shown here is derived from an EMBL/GenBank/DDBJ whole genome shotgun (WGS) entry which is preliminary data.</text>
</comment>
<dbReference type="Pfam" id="PF00534">
    <property type="entry name" value="Glycos_transf_1"/>
    <property type="match status" value="1"/>
</dbReference>
<accession>A0A0F3IQS4</accession>
<proteinExistence type="predicted"/>
<dbReference type="Proteomes" id="UP000033774">
    <property type="component" value="Unassembled WGS sequence"/>
</dbReference>
<dbReference type="PANTHER" id="PTHR45947:SF3">
    <property type="entry name" value="SULFOQUINOVOSYL TRANSFERASE SQD2"/>
    <property type="match status" value="1"/>
</dbReference>
<name>A0A0F3IQS4_9PROT</name>
<evidence type="ECO:0000313" key="3">
    <source>
        <dbReference type="Proteomes" id="UP000033774"/>
    </source>
</evidence>
<feature type="non-terminal residue" evidence="2">
    <location>
        <position position="378"/>
    </location>
</feature>
<dbReference type="EMBL" id="LAJY01000369">
    <property type="protein sequence ID" value="KJV09056.1"/>
    <property type="molecule type" value="Genomic_DNA"/>
</dbReference>
<dbReference type="SUPFAM" id="SSF53756">
    <property type="entry name" value="UDP-Glycosyltransferase/glycogen phosphorylase"/>
    <property type="match status" value="1"/>
</dbReference>
<dbReference type="PANTHER" id="PTHR45947">
    <property type="entry name" value="SULFOQUINOVOSYL TRANSFERASE SQD2"/>
    <property type="match status" value="1"/>
</dbReference>
<feature type="domain" description="Glycosyl transferase family 1" evidence="1">
    <location>
        <begin position="206"/>
        <end position="375"/>
    </location>
</feature>
<dbReference type="CDD" id="cd03801">
    <property type="entry name" value="GT4_PimA-like"/>
    <property type="match status" value="1"/>
</dbReference>
<evidence type="ECO:0000259" key="1">
    <source>
        <dbReference type="Pfam" id="PF00534"/>
    </source>
</evidence>
<reference evidence="2 3" key="1">
    <citation type="submission" date="2015-03" db="EMBL/GenBank/DDBJ databases">
        <title>Draft genome sequence of Elstera litoralis.</title>
        <authorList>
            <person name="Rahalkar M.C."/>
            <person name="Dhakephalkar P.K."/>
            <person name="Pore S.D."/>
            <person name="Arora P."/>
            <person name="Kapse N.G."/>
            <person name="Pandit P.S."/>
        </authorList>
    </citation>
    <scope>NUCLEOTIDE SEQUENCE [LARGE SCALE GENOMIC DNA]</scope>
    <source>
        <strain evidence="2 3">Dia-1</strain>
    </source>
</reference>
<organism evidence="2 3">
    <name type="scientific">Elstera litoralis</name>
    <dbReference type="NCBI Taxonomy" id="552518"/>
    <lineage>
        <taxon>Bacteria</taxon>
        <taxon>Pseudomonadati</taxon>
        <taxon>Pseudomonadota</taxon>
        <taxon>Alphaproteobacteria</taxon>
        <taxon>Rhodospirillales</taxon>
        <taxon>Rhodospirillaceae</taxon>
        <taxon>Elstera</taxon>
    </lineage>
</organism>
<keyword evidence="3" id="KW-1185">Reference proteome</keyword>
<dbReference type="InterPro" id="IPR001296">
    <property type="entry name" value="Glyco_trans_1"/>
</dbReference>
<dbReference type="Gene3D" id="3.40.50.2000">
    <property type="entry name" value="Glycogen Phosphorylase B"/>
    <property type="match status" value="2"/>
</dbReference>
<sequence length="378" mass="41330">MSLKLAYFVTHPIQYQAPLLRRVAAVPGLEFKAFFGSDFSARAFVDPDFGRAIEWDVPLLEGYASEVLGQWGSPLGKNEIPTVWRPFSTGLAKKLRAGKFDVLWIHGYNRASHWVAAATAKAMGIKVLMRDESTDISASRSPIKQIAKQIFFTSMNQLVDRWLTIGSLNADYYRGFGIAPHKLISVPYAVDNAYFQTKIAALAPQRELLRASLGLEQGRPIILFAAKLIDRKQPLPLLGAFAELVHESDARNPYLIYAGDGPLRGNLEKTIAVSGLGNSAKVLGFKSQADLAALYDLCDIFVLPSEREAWGLVVNEAMNAGRAIVCSDRIGAAPDLIVPGLNGHIYPFGNDKALSASLRDCLVDPERLAAMGQASLDR</sequence>
<protein>
    <recommendedName>
        <fullName evidence="1">Glycosyl transferase family 1 domain-containing protein</fullName>
    </recommendedName>
</protein>
<dbReference type="RefSeq" id="WP_045776377.1">
    <property type="nucleotide sequence ID" value="NZ_LAJY01000369.1"/>
</dbReference>